<protein>
    <submittedName>
        <fullName evidence="3">TBC1 domain family member 30</fullName>
    </submittedName>
</protein>
<dbReference type="AlphaFoldDB" id="A0A2Z6RU70"/>
<proteinExistence type="predicted"/>
<evidence type="ECO:0000313" key="2">
    <source>
        <dbReference type="EMBL" id="GBC06638.1"/>
    </source>
</evidence>
<dbReference type="SUPFAM" id="SSF47095">
    <property type="entry name" value="HMG-box"/>
    <property type="match status" value="1"/>
</dbReference>
<feature type="compositionally biased region" description="Low complexity" evidence="1">
    <location>
        <begin position="144"/>
        <end position="248"/>
    </location>
</feature>
<dbReference type="Proteomes" id="UP000247702">
    <property type="component" value="Unassembled WGS sequence"/>
</dbReference>
<feature type="region of interest" description="Disordered" evidence="1">
    <location>
        <begin position="138"/>
        <end position="252"/>
    </location>
</feature>
<evidence type="ECO:0000313" key="4">
    <source>
        <dbReference type="Proteomes" id="UP000247702"/>
    </source>
</evidence>
<dbReference type="OrthoDB" id="2373985at2759"/>
<reference evidence="3" key="2">
    <citation type="submission" date="2019-10" db="EMBL/GenBank/DDBJ databases">
        <title>Conservation and host-specific expression of non-tandemly repeated heterogenous ribosome RNA gene in arbuscular mycorrhizal fungi.</title>
        <authorList>
            <person name="Maeda T."/>
            <person name="Kobayashi Y."/>
            <person name="Nakagawa T."/>
            <person name="Ezawa T."/>
            <person name="Yamaguchi K."/>
            <person name="Bino T."/>
            <person name="Nishimoto Y."/>
            <person name="Shigenobu S."/>
            <person name="Kawaguchi M."/>
        </authorList>
    </citation>
    <scope>NUCLEOTIDE SEQUENCE</scope>
    <source>
        <strain evidence="3">HR1</strain>
    </source>
</reference>
<name>A0A2Z6RU70_9GLOM</name>
<gene>
    <name evidence="3" type="ORF">RCL2_000549300</name>
    <name evidence="2" type="ORF">RclHR1_00070005</name>
</gene>
<accession>A0A2Z6RU70</accession>
<evidence type="ECO:0000313" key="3">
    <source>
        <dbReference type="EMBL" id="GES78179.1"/>
    </source>
</evidence>
<organism evidence="2 4">
    <name type="scientific">Rhizophagus clarus</name>
    <dbReference type="NCBI Taxonomy" id="94130"/>
    <lineage>
        <taxon>Eukaryota</taxon>
        <taxon>Fungi</taxon>
        <taxon>Fungi incertae sedis</taxon>
        <taxon>Mucoromycota</taxon>
        <taxon>Glomeromycotina</taxon>
        <taxon>Glomeromycetes</taxon>
        <taxon>Glomerales</taxon>
        <taxon>Glomeraceae</taxon>
        <taxon>Rhizophagus</taxon>
    </lineage>
</organism>
<dbReference type="Proteomes" id="UP000615446">
    <property type="component" value="Unassembled WGS sequence"/>
</dbReference>
<keyword evidence="4" id="KW-1185">Reference proteome</keyword>
<comment type="caution">
    <text evidence="2">The sequence shown here is derived from an EMBL/GenBank/DDBJ whole genome shotgun (WGS) entry which is preliminary data.</text>
</comment>
<dbReference type="InterPro" id="IPR036910">
    <property type="entry name" value="HMG_box_dom_sf"/>
</dbReference>
<reference evidence="2 4" key="1">
    <citation type="submission" date="2017-11" db="EMBL/GenBank/DDBJ databases">
        <title>The genome of Rhizophagus clarus HR1 reveals common genetic basis of auxotrophy among arbuscular mycorrhizal fungi.</title>
        <authorList>
            <person name="Kobayashi Y."/>
        </authorList>
    </citation>
    <scope>NUCLEOTIDE SEQUENCE [LARGE SCALE GENOMIC DNA]</scope>
    <source>
        <strain evidence="2 4">HR1</strain>
    </source>
</reference>
<dbReference type="EMBL" id="BEXD01004092">
    <property type="protein sequence ID" value="GBC06638.1"/>
    <property type="molecule type" value="Genomic_DNA"/>
</dbReference>
<dbReference type="EMBL" id="BLAL01000034">
    <property type="protein sequence ID" value="GES78179.1"/>
    <property type="molecule type" value="Genomic_DNA"/>
</dbReference>
<sequence length="287" mass="32271">MAKMTSKPYSRSNNGVRLPFAYLILQNDGTYSFYIDGNPNRVSFPIPNKYQVLESCKPTSKKAPTIYIIFRNPIQKCLRHLDLKFERKDVSKISSNLWHRIDSNLRKRFETLYHDTIEEWKKRRLIFEFFTPLIEPSSVHEQTNSLDSISLNPDSPDSNSSNASSPDSNNSPDSNSSNASSPDSNNSPDSNSSNPSSPDSNNSPDSNSSNPSSPDSNNSPDFDSSNPSSPDSNNSPDSNSPDSVSNSPVELKPKLSYREEQRVIGELFFGWVYIPVIPDYNKYLERP</sequence>
<evidence type="ECO:0000256" key="1">
    <source>
        <dbReference type="SAM" id="MobiDB-lite"/>
    </source>
</evidence>